<evidence type="ECO:0000256" key="1">
    <source>
        <dbReference type="ARBA" id="ARBA00004196"/>
    </source>
</evidence>
<evidence type="ECO:0000256" key="5">
    <source>
        <dbReference type="SAM" id="SignalP"/>
    </source>
</evidence>
<evidence type="ECO:0000256" key="3">
    <source>
        <dbReference type="ARBA" id="ARBA00023157"/>
    </source>
</evidence>
<dbReference type="PROSITE" id="PS51352">
    <property type="entry name" value="THIOREDOXIN_2"/>
    <property type="match status" value="1"/>
</dbReference>
<evidence type="ECO:0000256" key="2">
    <source>
        <dbReference type="ARBA" id="ARBA00022748"/>
    </source>
</evidence>
<sequence>MKRTILKLSGLLLISCLFCISCKTNNAPNGYTITGNVKGAEDGTWVKLKSTPSLFTDPLITIDSTTIANGTFKFTGKVANVDMVGVHIGTKTSAYFYLENSKITIDIDVLSSEATSGYNAAKVTGSITQDFYKLQLQKMDSIKNQDKYGAFKGFREMVMAAKQSKDAALMDKVKQKMEALEPLEKQQQEELKTFKTNFVKNNATSPIGPKIMGVSFSEIMMSREEMKTVYNLFKGDAVKSSAFNFIKKTYEDYVEKFVAGATAPDFTLKTVSGDDLTLSNVKAKYILVDFWASWCVPCRASFPKLKKVYNTYKGEGFEVVGVATGDKDKNWRDAIQKDQTPWLHVFDVNKKSIGRNGDVADAYGVPFLPTTYLLDSNLKIILRNPTKEELDTKLKELFKS</sequence>
<evidence type="ECO:0000313" key="7">
    <source>
        <dbReference type="EMBL" id="EWH14405.1"/>
    </source>
</evidence>
<protein>
    <submittedName>
        <fullName evidence="7">Alkyl hydroperoxide reductase</fullName>
    </submittedName>
</protein>
<evidence type="ECO:0000256" key="4">
    <source>
        <dbReference type="ARBA" id="ARBA00023284"/>
    </source>
</evidence>
<evidence type="ECO:0000259" key="6">
    <source>
        <dbReference type="PROSITE" id="PS51352"/>
    </source>
</evidence>
<dbReference type="PANTHER" id="PTHR42852:SF6">
    <property type="entry name" value="THIOL:DISULFIDE INTERCHANGE PROTEIN DSBE"/>
    <property type="match status" value="1"/>
</dbReference>
<dbReference type="RefSeq" id="WP_034644461.1">
    <property type="nucleotide sequence ID" value="NZ_ARZX01000004.1"/>
</dbReference>
<dbReference type="Pfam" id="PF00578">
    <property type="entry name" value="AhpC-TSA"/>
    <property type="match status" value="1"/>
</dbReference>
<keyword evidence="5" id="KW-0732">Signal</keyword>
<proteinExistence type="predicted"/>
<feature type="domain" description="Thioredoxin" evidence="6">
    <location>
        <begin position="257"/>
        <end position="399"/>
    </location>
</feature>
<dbReference type="Pfam" id="PF14289">
    <property type="entry name" value="DUF4369"/>
    <property type="match status" value="1"/>
</dbReference>
<dbReference type="Gene3D" id="3.40.30.10">
    <property type="entry name" value="Glutaredoxin"/>
    <property type="match status" value="1"/>
</dbReference>
<comment type="caution">
    <text evidence="7">The sequence shown here is derived from an EMBL/GenBank/DDBJ whole genome shotgun (WGS) entry which is preliminary data.</text>
</comment>
<keyword evidence="2" id="KW-0201">Cytochrome c-type biogenesis</keyword>
<dbReference type="InterPro" id="IPR017937">
    <property type="entry name" value="Thioredoxin_CS"/>
</dbReference>
<evidence type="ECO:0000313" key="8">
    <source>
        <dbReference type="Proteomes" id="UP000019275"/>
    </source>
</evidence>
<gene>
    <name evidence="7" type="ORF">KLA_05271</name>
</gene>
<organism evidence="7 8">
    <name type="scientific">Cellulophaga geojensis KL-A</name>
    <dbReference type="NCBI Taxonomy" id="1328323"/>
    <lineage>
        <taxon>Bacteria</taxon>
        <taxon>Pseudomonadati</taxon>
        <taxon>Bacteroidota</taxon>
        <taxon>Flavobacteriia</taxon>
        <taxon>Flavobacteriales</taxon>
        <taxon>Flavobacteriaceae</taxon>
        <taxon>Cellulophaga</taxon>
    </lineage>
</organism>
<dbReference type="EMBL" id="ARZX01000004">
    <property type="protein sequence ID" value="EWH14405.1"/>
    <property type="molecule type" value="Genomic_DNA"/>
</dbReference>
<dbReference type="Proteomes" id="UP000019275">
    <property type="component" value="Unassembled WGS sequence"/>
</dbReference>
<feature type="signal peptide" evidence="5">
    <location>
        <begin position="1"/>
        <end position="26"/>
    </location>
</feature>
<dbReference type="SUPFAM" id="SSF52833">
    <property type="entry name" value="Thioredoxin-like"/>
    <property type="match status" value="1"/>
</dbReference>
<dbReference type="InterPro" id="IPR036249">
    <property type="entry name" value="Thioredoxin-like_sf"/>
</dbReference>
<keyword evidence="4" id="KW-0676">Redox-active center</keyword>
<dbReference type="CDD" id="cd02966">
    <property type="entry name" value="TlpA_like_family"/>
    <property type="match status" value="1"/>
</dbReference>
<dbReference type="InterPro" id="IPR025380">
    <property type="entry name" value="DUF4369"/>
</dbReference>
<keyword evidence="8" id="KW-1185">Reference proteome</keyword>
<dbReference type="InterPro" id="IPR050553">
    <property type="entry name" value="Thioredoxin_ResA/DsbE_sf"/>
</dbReference>
<feature type="chain" id="PRO_5046609055" evidence="5">
    <location>
        <begin position="27"/>
        <end position="400"/>
    </location>
</feature>
<dbReference type="InterPro" id="IPR000866">
    <property type="entry name" value="AhpC/TSA"/>
</dbReference>
<dbReference type="PANTHER" id="PTHR42852">
    <property type="entry name" value="THIOL:DISULFIDE INTERCHANGE PROTEIN DSBE"/>
    <property type="match status" value="1"/>
</dbReference>
<comment type="subcellular location">
    <subcellularLocation>
        <location evidence="1">Cell envelope</location>
    </subcellularLocation>
</comment>
<dbReference type="PROSITE" id="PS00194">
    <property type="entry name" value="THIOREDOXIN_1"/>
    <property type="match status" value="1"/>
</dbReference>
<reference evidence="7 8" key="1">
    <citation type="journal article" date="2014" name="Genome Announc.">
        <title>Draft Genome Sequence of the Carrageenan-Degrading Bacterium Cellulophaga sp. Strain KL-A, Isolated from Decaying Marine Algae.</title>
        <authorList>
            <person name="Shan D."/>
            <person name="Ying J."/>
            <person name="Li X."/>
            <person name="Gao Z."/>
            <person name="Wei G."/>
            <person name="Shao Z."/>
        </authorList>
    </citation>
    <scope>NUCLEOTIDE SEQUENCE [LARGE SCALE GENOMIC DNA]</scope>
    <source>
        <strain evidence="7 8">KL-A</strain>
    </source>
</reference>
<dbReference type="InterPro" id="IPR013766">
    <property type="entry name" value="Thioredoxin_domain"/>
</dbReference>
<keyword evidence="3" id="KW-1015">Disulfide bond</keyword>
<name>A0ABN0RRB8_9FLAO</name>
<accession>A0ABN0RRB8</accession>